<feature type="transmembrane region" description="Helical" evidence="1">
    <location>
        <begin position="12"/>
        <end position="35"/>
    </location>
</feature>
<keyword evidence="1" id="KW-0472">Membrane</keyword>
<evidence type="ECO:0000256" key="1">
    <source>
        <dbReference type="SAM" id="Phobius"/>
    </source>
</evidence>
<dbReference type="PANTHER" id="PTHR45228:SF9">
    <property type="entry name" value="3'3'-CGAMP-SPECIFIC PHOSPHODIESTERASE 2"/>
    <property type="match status" value="1"/>
</dbReference>
<dbReference type="PANTHER" id="PTHR45228">
    <property type="entry name" value="CYCLIC DI-GMP PHOSPHODIESTERASE TM_0186-RELATED"/>
    <property type="match status" value="1"/>
</dbReference>
<feature type="transmembrane region" description="Helical" evidence="1">
    <location>
        <begin position="182"/>
        <end position="202"/>
    </location>
</feature>
<proteinExistence type="predicted"/>
<dbReference type="Gene3D" id="1.10.3210.10">
    <property type="entry name" value="Hypothetical protein af1432"/>
    <property type="match status" value="1"/>
</dbReference>
<accession>A0A1S7LHZ2</accession>
<reference evidence="3" key="1">
    <citation type="submission" date="2015-04" db="EMBL/GenBank/DDBJ databases">
        <authorList>
            <person name="Syromyatnikov M.Y."/>
            <person name="Popov V.N."/>
        </authorList>
    </citation>
    <scope>NUCLEOTIDE SEQUENCE</scope>
    <source>
        <strain evidence="3">MO-1</strain>
    </source>
</reference>
<gene>
    <name evidence="3" type="ORF">MAGMO_1310</name>
</gene>
<protein>
    <recommendedName>
        <fullName evidence="2">HD-GYP domain-containing protein</fullName>
    </recommendedName>
</protein>
<dbReference type="Gene3D" id="3.30.450.290">
    <property type="match status" value="1"/>
</dbReference>
<dbReference type="InterPro" id="IPR003607">
    <property type="entry name" value="HD/PDEase_dom"/>
</dbReference>
<dbReference type="SMART" id="SM00471">
    <property type="entry name" value="HDc"/>
    <property type="match status" value="1"/>
</dbReference>
<name>A0A1S7LHZ2_MAGMO</name>
<dbReference type="AlphaFoldDB" id="A0A1S7LHZ2"/>
<sequence>MPTSKPSIKTIALKKLIGLAFATIVILMALIGYHFRGLVIEAMKDKGITLAQSVEVGLTSHMLQNSLHQKEALLQRTSQLNKLKSLRVIRTAAITDQFDLPSQHDALQEEIIQKVILKGEPLLVTPHLELTKPILRILYPYKARKTDDIDCLQCHQVEPDRVMAVLDIEVDMSNYLNLSLNYLYLLFGIFILALIILTRALFRVIDHTIKEPLEWLIEQTKSSYKEQVNIDADFLESMELDYFAHKVNEFNQLILLKNKALTMLNVEIEATQREVIQTVGHVGESRSRETAYHVVRVAELAYFLARKAGLKPEQCNRLRDAATMHDIGKVGIADEILNKPDKLSRQEYTDMQRHSEIGRDIFGDSRRPLLKAASIIAYQHHERWDGAGYPQGLAGEGIHIFGRLVAIADVFDALSAHRCYKDPWPLEEVFQYFSQQAGKQFDPHLVKLLLEHRIEVEQLMAQYRDSHLKPLVENEAAS</sequence>
<feature type="domain" description="HD-GYP" evidence="2">
    <location>
        <begin position="268"/>
        <end position="465"/>
    </location>
</feature>
<organism evidence="3">
    <name type="scientific">Magnetococcus massalia (strain MO-1)</name>
    <dbReference type="NCBI Taxonomy" id="451514"/>
    <lineage>
        <taxon>Bacteria</taxon>
        <taxon>Pseudomonadati</taxon>
        <taxon>Pseudomonadota</taxon>
        <taxon>Magnetococcia</taxon>
        <taxon>Magnetococcales</taxon>
        <taxon>Magnetococcaceae</taxon>
        <taxon>Magnetococcus</taxon>
    </lineage>
</organism>
<keyword evidence="1" id="KW-0812">Transmembrane</keyword>
<evidence type="ECO:0000313" key="3">
    <source>
        <dbReference type="EMBL" id="CRH05501.1"/>
    </source>
</evidence>
<dbReference type="GO" id="GO:0008081">
    <property type="term" value="F:phosphoric diester hydrolase activity"/>
    <property type="evidence" value="ECO:0007669"/>
    <property type="project" value="UniProtKB-ARBA"/>
</dbReference>
<evidence type="ECO:0000259" key="2">
    <source>
        <dbReference type="PROSITE" id="PS51832"/>
    </source>
</evidence>
<dbReference type="Pfam" id="PF13487">
    <property type="entry name" value="HD_5"/>
    <property type="match status" value="1"/>
</dbReference>
<dbReference type="PROSITE" id="PS51832">
    <property type="entry name" value="HD_GYP"/>
    <property type="match status" value="1"/>
</dbReference>
<dbReference type="InterPro" id="IPR037522">
    <property type="entry name" value="HD_GYP_dom"/>
</dbReference>
<dbReference type="EMBL" id="LO017727">
    <property type="protein sequence ID" value="CRH05501.1"/>
    <property type="molecule type" value="Genomic_DNA"/>
</dbReference>
<dbReference type="SUPFAM" id="SSF109604">
    <property type="entry name" value="HD-domain/PDEase-like"/>
    <property type="match status" value="1"/>
</dbReference>
<keyword evidence="1" id="KW-1133">Transmembrane helix</keyword>
<dbReference type="InterPro" id="IPR052020">
    <property type="entry name" value="Cyclic_di-GMP/3'3'-cGAMP_PDE"/>
</dbReference>
<dbReference type="CDD" id="cd00077">
    <property type="entry name" value="HDc"/>
    <property type="match status" value="1"/>
</dbReference>